<protein>
    <submittedName>
        <fullName evidence="5">ABC transporter ATP-binding protein</fullName>
    </submittedName>
</protein>
<evidence type="ECO:0000256" key="3">
    <source>
        <dbReference type="ARBA" id="ARBA00022840"/>
    </source>
</evidence>
<evidence type="ECO:0000259" key="4">
    <source>
        <dbReference type="PROSITE" id="PS50893"/>
    </source>
</evidence>
<dbReference type="InterPro" id="IPR032823">
    <property type="entry name" value="BCA_ABC_TP_C"/>
</dbReference>
<proteinExistence type="predicted"/>
<reference evidence="5 6" key="1">
    <citation type="journal article" date="2019" name="Int. J. Syst. Evol. Microbiol.">
        <title>The Global Catalogue of Microorganisms (GCM) 10K type strain sequencing project: providing services to taxonomists for standard genome sequencing and annotation.</title>
        <authorList>
            <consortium name="The Broad Institute Genomics Platform"/>
            <consortium name="The Broad Institute Genome Sequencing Center for Infectious Disease"/>
            <person name="Wu L."/>
            <person name="Ma J."/>
        </authorList>
    </citation>
    <scope>NUCLEOTIDE SEQUENCE [LARGE SCALE GENOMIC DNA]</scope>
    <source>
        <strain evidence="5 6">JCM 16009</strain>
    </source>
</reference>
<name>A0ABN2N177_9PSEU</name>
<dbReference type="CDD" id="cd03219">
    <property type="entry name" value="ABC_Mj1267_LivG_branched"/>
    <property type="match status" value="1"/>
</dbReference>
<dbReference type="Pfam" id="PF00005">
    <property type="entry name" value="ABC_tran"/>
    <property type="match status" value="1"/>
</dbReference>
<keyword evidence="1" id="KW-0813">Transport</keyword>
<dbReference type="InterPro" id="IPR051120">
    <property type="entry name" value="ABC_AA/LPS_Transport"/>
</dbReference>
<dbReference type="SMART" id="SM00382">
    <property type="entry name" value="AAA"/>
    <property type="match status" value="1"/>
</dbReference>
<dbReference type="Gene3D" id="3.40.50.300">
    <property type="entry name" value="P-loop containing nucleotide triphosphate hydrolases"/>
    <property type="match status" value="1"/>
</dbReference>
<dbReference type="Pfam" id="PF12399">
    <property type="entry name" value="BCA_ABC_TP_C"/>
    <property type="match status" value="1"/>
</dbReference>
<evidence type="ECO:0000256" key="1">
    <source>
        <dbReference type="ARBA" id="ARBA00022448"/>
    </source>
</evidence>
<dbReference type="InterPro" id="IPR027417">
    <property type="entry name" value="P-loop_NTPase"/>
</dbReference>
<evidence type="ECO:0000256" key="2">
    <source>
        <dbReference type="ARBA" id="ARBA00022741"/>
    </source>
</evidence>
<organism evidence="5 6">
    <name type="scientific">Pseudonocardia ailaonensis</name>
    <dbReference type="NCBI Taxonomy" id="367279"/>
    <lineage>
        <taxon>Bacteria</taxon>
        <taxon>Bacillati</taxon>
        <taxon>Actinomycetota</taxon>
        <taxon>Actinomycetes</taxon>
        <taxon>Pseudonocardiales</taxon>
        <taxon>Pseudonocardiaceae</taxon>
        <taxon>Pseudonocardia</taxon>
    </lineage>
</organism>
<dbReference type="SUPFAM" id="SSF52540">
    <property type="entry name" value="P-loop containing nucleoside triphosphate hydrolases"/>
    <property type="match status" value="1"/>
</dbReference>
<feature type="domain" description="ABC transporter" evidence="4">
    <location>
        <begin position="7"/>
        <end position="255"/>
    </location>
</feature>
<sequence>MSGALGLELRDVSKSFGNLQAVDGVSLRMQAAGTYGLIGPNGAGKTTLFNLISGAHRPSSGAVLLDDEEVTGTPPEGLARRGVLRTFQNTSVFDSLSVLDNLLVGAYLVDRRTAVSAFLRPFRHHRADVALRERAEDVLDLVGMTSRRGVVAKSLAYGELRYLEIAVALMSRPRLLLLDEPGAGLNEAEVTRLEAILGAITTGRETTVVLVEHNVGLVSRACERIWVLDRGRLVVDGTPDVVLSDQRVREVYLGA</sequence>
<accession>A0ABN2N177</accession>
<evidence type="ECO:0000313" key="5">
    <source>
        <dbReference type="EMBL" id="GAA1845396.1"/>
    </source>
</evidence>
<keyword evidence="6" id="KW-1185">Reference proteome</keyword>
<dbReference type="PANTHER" id="PTHR45772">
    <property type="entry name" value="CONSERVED COMPONENT OF ABC TRANSPORTER FOR NATURAL AMINO ACIDS-RELATED"/>
    <property type="match status" value="1"/>
</dbReference>
<dbReference type="Proteomes" id="UP001500449">
    <property type="component" value="Unassembled WGS sequence"/>
</dbReference>
<dbReference type="RefSeq" id="WP_344415929.1">
    <property type="nucleotide sequence ID" value="NZ_BAAAQK010000005.1"/>
</dbReference>
<dbReference type="EMBL" id="BAAAQK010000005">
    <property type="protein sequence ID" value="GAA1845396.1"/>
    <property type="molecule type" value="Genomic_DNA"/>
</dbReference>
<keyword evidence="3 5" id="KW-0067">ATP-binding</keyword>
<gene>
    <name evidence="5" type="ORF">GCM10009836_26160</name>
</gene>
<comment type="caution">
    <text evidence="5">The sequence shown here is derived from an EMBL/GenBank/DDBJ whole genome shotgun (WGS) entry which is preliminary data.</text>
</comment>
<dbReference type="PROSITE" id="PS50893">
    <property type="entry name" value="ABC_TRANSPORTER_2"/>
    <property type="match status" value="1"/>
</dbReference>
<keyword evidence="2" id="KW-0547">Nucleotide-binding</keyword>
<evidence type="ECO:0000313" key="6">
    <source>
        <dbReference type="Proteomes" id="UP001500449"/>
    </source>
</evidence>
<dbReference type="PANTHER" id="PTHR45772:SF7">
    <property type="entry name" value="AMINO ACID ABC TRANSPORTER ATP-BINDING PROTEIN"/>
    <property type="match status" value="1"/>
</dbReference>
<dbReference type="GO" id="GO:0005524">
    <property type="term" value="F:ATP binding"/>
    <property type="evidence" value="ECO:0007669"/>
    <property type="project" value="UniProtKB-KW"/>
</dbReference>
<dbReference type="InterPro" id="IPR003593">
    <property type="entry name" value="AAA+_ATPase"/>
</dbReference>
<dbReference type="InterPro" id="IPR003439">
    <property type="entry name" value="ABC_transporter-like_ATP-bd"/>
</dbReference>